<comment type="caution">
    <text evidence="2">The sequence shown here is derived from an EMBL/GenBank/DDBJ whole genome shotgun (WGS) entry which is preliminary data.</text>
</comment>
<gene>
    <name evidence="2" type="ORF">KHB02_11495</name>
</gene>
<name>A0A942SYH5_9BACI</name>
<dbReference type="AlphaFoldDB" id="A0A942SYH5"/>
<sequence>MTTEEHDRSSSSTHSRDRTVRRVALGIGAVVAVMAFVATMQPSVFESSAGSNAVLQTVRTFVPQGWGFFTRDAREDTYTAYRKSDTGWSAVSPISGGSPRFVFGLNRGARLVDGDIARIAVAKPDHGTEKQAWTSCAPGTSVERCALESDVSVNGHQTLDPLISDTCGDILIAKVKPIPWSYGKLTREHRQSIRIVNVRCAS</sequence>
<evidence type="ECO:0000256" key="1">
    <source>
        <dbReference type="SAM" id="Phobius"/>
    </source>
</evidence>
<dbReference type="NCBIfam" id="TIGR04034">
    <property type="entry name" value="export_SdpA"/>
    <property type="match status" value="1"/>
</dbReference>
<keyword evidence="1" id="KW-1133">Transmembrane helix</keyword>
<reference evidence="2" key="1">
    <citation type="submission" date="2021-05" db="EMBL/GenBank/DDBJ databases">
        <title>Novel Bacillus species.</title>
        <authorList>
            <person name="Liu G."/>
        </authorList>
    </citation>
    <scope>NUCLEOTIDE SEQUENCE</scope>
    <source>
        <strain evidence="2">FJAT-50051</strain>
    </source>
</reference>
<keyword evidence="1" id="KW-0472">Membrane</keyword>
<keyword evidence="1" id="KW-0812">Transmembrane</keyword>
<accession>A0A942SYH5</accession>
<dbReference type="InterPro" id="IPR023902">
    <property type="entry name" value="Sporulation_SdpA"/>
</dbReference>
<proteinExistence type="predicted"/>
<dbReference type="EMBL" id="JAGYPE010000002">
    <property type="protein sequence ID" value="MBS4182008.1"/>
    <property type="molecule type" value="Genomic_DNA"/>
</dbReference>
<feature type="transmembrane region" description="Helical" evidence="1">
    <location>
        <begin position="20"/>
        <end position="38"/>
    </location>
</feature>
<evidence type="ECO:0000313" key="2">
    <source>
        <dbReference type="EMBL" id="MBS4182008.1"/>
    </source>
</evidence>
<dbReference type="Pfam" id="PF17418">
    <property type="entry name" value="SdpA"/>
    <property type="match status" value="1"/>
</dbReference>
<protein>
    <submittedName>
        <fullName evidence="2">SdpA family antimicrobial peptide system protein</fullName>
    </submittedName>
</protein>
<organism evidence="2">
    <name type="scientific">Neobacillus citreus</name>
    <dbReference type="NCBI Taxonomy" id="2833578"/>
    <lineage>
        <taxon>Bacteria</taxon>
        <taxon>Bacillati</taxon>
        <taxon>Bacillota</taxon>
        <taxon>Bacilli</taxon>
        <taxon>Bacillales</taxon>
        <taxon>Bacillaceae</taxon>
        <taxon>Neobacillus</taxon>
    </lineage>
</organism>